<feature type="transmembrane region" description="Helical" evidence="1">
    <location>
        <begin position="166"/>
        <end position="187"/>
    </location>
</feature>
<gene>
    <name evidence="2" type="ORF">EHS15_15120</name>
</gene>
<feature type="transmembrane region" description="Helical" evidence="1">
    <location>
        <begin position="207"/>
        <end position="223"/>
    </location>
</feature>
<proteinExistence type="predicted"/>
<sequence>MQIRFLLLLNFLLGFFISFLAAETVYFSYVYHPDNLYLPLFIRDLGSSVSHWHLPPSSYFFPDGLFLFLLERVFPFLYLPSIYGCLVFFLLQTTVYLFYKKHLGKKKAILGLSIFGFLFLLVSSLFFFDGEKKNPVGILLTNGHHITGFILSILVLFSLTSYRRNYFFTFVACISLGLFYGSDRYLLLVLVLPLLSSLFLLKKRNKLYYFFLCITAIFLGEILQIRTKAYFLIPDSFGDLSARILSIPVSKIFFLGIHYYYDFLKLFISQTGYYFQAILFLLLLLFRKKKNLYLPTKEKSFFLFLTLYSVCFTGLIGRFLYQHPFPVRYLTPSILCFFAFGIYNTLSFTFFKRLGTSLSSFLFLSITCFYLVFLYSMFWDKELPRNKALFLAKEWEGRSRGKILITDYSHEKPLRFWSEGKLKPLPVDARKRPYLWVTGAYLHPFWNPGEELTRQIDSSRQEWVEWIPNSLTKDF</sequence>
<feature type="transmembrane region" description="Helical" evidence="1">
    <location>
        <begin position="108"/>
        <end position="128"/>
    </location>
</feature>
<feature type="transmembrane region" description="Helical" evidence="1">
    <location>
        <begin position="76"/>
        <end position="99"/>
    </location>
</feature>
<comment type="caution">
    <text evidence="2">The sequence shown here is derived from an EMBL/GenBank/DDBJ whole genome shotgun (WGS) entry which is preliminary data.</text>
</comment>
<feature type="transmembrane region" description="Helical" evidence="1">
    <location>
        <begin position="140"/>
        <end position="159"/>
    </location>
</feature>
<evidence type="ECO:0000313" key="2">
    <source>
        <dbReference type="EMBL" id="TGN18700.1"/>
    </source>
</evidence>
<protein>
    <submittedName>
        <fullName evidence="2">Uncharacterized protein</fullName>
    </submittedName>
</protein>
<keyword evidence="3" id="KW-1185">Reference proteome</keyword>
<dbReference type="Proteomes" id="UP000298058">
    <property type="component" value="Unassembled WGS sequence"/>
</dbReference>
<feature type="transmembrane region" description="Helical" evidence="1">
    <location>
        <begin position="267"/>
        <end position="286"/>
    </location>
</feature>
<name>A0A4R9LWT0_9LEPT</name>
<feature type="transmembrane region" description="Helical" evidence="1">
    <location>
        <begin position="301"/>
        <end position="321"/>
    </location>
</feature>
<feature type="transmembrane region" description="Helical" evidence="1">
    <location>
        <begin position="327"/>
        <end position="346"/>
    </location>
</feature>
<evidence type="ECO:0000313" key="3">
    <source>
        <dbReference type="Proteomes" id="UP000298058"/>
    </source>
</evidence>
<evidence type="ECO:0000256" key="1">
    <source>
        <dbReference type="SAM" id="Phobius"/>
    </source>
</evidence>
<dbReference type="EMBL" id="RQHW01000047">
    <property type="protein sequence ID" value="TGN18700.1"/>
    <property type="molecule type" value="Genomic_DNA"/>
</dbReference>
<feature type="transmembrane region" description="Helical" evidence="1">
    <location>
        <begin position="358"/>
        <end position="379"/>
    </location>
</feature>
<accession>A0A4R9LWT0</accession>
<dbReference type="AlphaFoldDB" id="A0A4R9LWT0"/>
<keyword evidence="1" id="KW-0812">Transmembrane</keyword>
<organism evidence="2 3">
    <name type="scientific">Leptospira idonii</name>
    <dbReference type="NCBI Taxonomy" id="1193500"/>
    <lineage>
        <taxon>Bacteria</taxon>
        <taxon>Pseudomonadati</taxon>
        <taxon>Spirochaetota</taxon>
        <taxon>Spirochaetia</taxon>
        <taxon>Leptospirales</taxon>
        <taxon>Leptospiraceae</taxon>
        <taxon>Leptospira</taxon>
    </lineage>
</organism>
<keyword evidence="1" id="KW-0472">Membrane</keyword>
<reference evidence="2" key="1">
    <citation type="journal article" date="2019" name="PLoS Negl. Trop. Dis.">
        <title>Revisiting the worldwide diversity of Leptospira species in the environment.</title>
        <authorList>
            <person name="Vincent A.T."/>
            <person name="Schiettekatte O."/>
            <person name="Bourhy P."/>
            <person name="Veyrier F.J."/>
            <person name="Picardeau M."/>
        </authorList>
    </citation>
    <scope>NUCLEOTIDE SEQUENCE [LARGE SCALE GENOMIC DNA]</scope>
    <source>
        <strain evidence="2">201300427</strain>
    </source>
</reference>
<keyword evidence="1" id="KW-1133">Transmembrane helix</keyword>
<dbReference type="RefSeq" id="WP_135761383.1">
    <property type="nucleotide sequence ID" value="NZ_RQHW01000047.1"/>
</dbReference>
<dbReference type="OrthoDB" id="286517at2"/>